<accession>A0A0N4UIV3</accession>
<keyword evidence="2" id="KW-0479">Metal-binding</keyword>
<protein>
    <submittedName>
        <fullName evidence="9">Amidohydro-rel domain-containing protein</fullName>
    </submittedName>
</protein>
<dbReference type="GO" id="GO:0005829">
    <property type="term" value="C:cytosol"/>
    <property type="evidence" value="ECO:0007669"/>
    <property type="project" value="TreeGrafter"/>
</dbReference>
<evidence type="ECO:0000313" key="7">
    <source>
        <dbReference type="Proteomes" id="UP000038040"/>
    </source>
</evidence>
<dbReference type="GO" id="GO:0046872">
    <property type="term" value="F:metal ion binding"/>
    <property type="evidence" value="ECO:0007669"/>
    <property type="project" value="UniProtKB-KW"/>
</dbReference>
<feature type="domain" description="Amidohydrolase-related" evidence="5">
    <location>
        <begin position="58"/>
        <end position="444"/>
    </location>
</feature>
<dbReference type="Pfam" id="PF01979">
    <property type="entry name" value="Amidohydro_1"/>
    <property type="match status" value="1"/>
</dbReference>
<dbReference type="InterPro" id="IPR032466">
    <property type="entry name" value="Metal_Hydrolase"/>
</dbReference>
<organism evidence="7 9">
    <name type="scientific">Dracunculus medinensis</name>
    <name type="common">Guinea worm</name>
    <dbReference type="NCBI Taxonomy" id="318479"/>
    <lineage>
        <taxon>Eukaryota</taxon>
        <taxon>Metazoa</taxon>
        <taxon>Ecdysozoa</taxon>
        <taxon>Nematoda</taxon>
        <taxon>Chromadorea</taxon>
        <taxon>Rhabditida</taxon>
        <taxon>Spirurina</taxon>
        <taxon>Dracunculoidea</taxon>
        <taxon>Dracunculidae</taxon>
        <taxon>Dracunculus</taxon>
    </lineage>
</organism>
<reference evidence="9" key="1">
    <citation type="submission" date="2017-02" db="UniProtKB">
        <authorList>
            <consortium name="WormBaseParasite"/>
        </authorList>
    </citation>
    <scope>IDENTIFICATION</scope>
</reference>
<dbReference type="Gene3D" id="3.20.20.140">
    <property type="entry name" value="Metal-dependent hydrolases"/>
    <property type="match status" value="1"/>
</dbReference>
<dbReference type="InterPro" id="IPR051607">
    <property type="entry name" value="Metallo-dep_hydrolases"/>
</dbReference>
<name>A0A0N4UIV3_DRAME</name>
<dbReference type="PANTHER" id="PTHR11271:SF48">
    <property type="entry name" value="AMIDOHYDROLASE-RELATED DOMAIN-CONTAINING PROTEIN"/>
    <property type="match status" value="1"/>
</dbReference>
<proteinExistence type="predicted"/>
<dbReference type="STRING" id="318479.A0A0N4UIV3"/>
<dbReference type="PANTHER" id="PTHR11271">
    <property type="entry name" value="GUANINE DEAMINASE"/>
    <property type="match status" value="1"/>
</dbReference>
<evidence type="ECO:0000256" key="1">
    <source>
        <dbReference type="ARBA" id="ARBA00001947"/>
    </source>
</evidence>
<evidence type="ECO:0000313" key="9">
    <source>
        <dbReference type="WBParaSite" id="DME_0000755301-mRNA-1"/>
    </source>
</evidence>
<dbReference type="GO" id="GO:0019239">
    <property type="term" value="F:deaminase activity"/>
    <property type="evidence" value="ECO:0007669"/>
    <property type="project" value="TreeGrafter"/>
</dbReference>
<evidence type="ECO:0000259" key="5">
    <source>
        <dbReference type="Pfam" id="PF01979"/>
    </source>
</evidence>
<gene>
    <name evidence="6" type="ORF">DME_LOCUS1820</name>
</gene>
<dbReference type="Gene3D" id="2.30.40.10">
    <property type="entry name" value="Urease, subunit C, domain 1"/>
    <property type="match status" value="1"/>
</dbReference>
<dbReference type="SUPFAM" id="SSF51338">
    <property type="entry name" value="Composite domain of metallo-dependent hydrolases"/>
    <property type="match status" value="1"/>
</dbReference>
<keyword evidence="8" id="KW-1185">Reference proteome</keyword>
<evidence type="ECO:0000313" key="6">
    <source>
        <dbReference type="EMBL" id="VDN51847.1"/>
    </source>
</evidence>
<keyword evidence="4" id="KW-0862">Zinc</keyword>
<sequence>MAKSCLRGKVITANFIWTGNTFENGIQMRIDQNGFISEIGKNLFKGSEELFDFGQKALIPGFVNSHSHAFHRYMRGRSHIGSSYKDSFWKWREDMYSVVEHIDEKMLYECTHATFTEMLSAGITTVGEFHYLHHGKKRFSLDQIILNAAQDAGIRIVLINTLYCNAGFDGSPLTEAQKKFISSVNEFIENIELLQQRTKQLQTIAVAAFAFYRMLFYFVKQVTGFIIAHSLRAVSVEDISILSKWCQKTGRPMHIHLEEQQKEIEDCRKIYGCDPSELLLQNISHYVNITAVHCTHTTTNLMQLLAQNAINICICPLTEGYLGDGIPNIVDEAHICLGTDCNNRICMLEEMRWLTYCQHMLHHTRNACGLDARKLLCIATENGAKSLGIENLVGRFSQGMQFDFVAFDLCSPRLGQQFDDLLDAIVFGGGNGDIALTGVSGMIVFSRN</sequence>
<evidence type="ECO:0000256" key="2">
    <source>
        <dbReference type="ARBA" id="ARBA00022723"/>
    </source>
</evidence>
<dbReference type="SUPFAM" id="SSF51556">
    <property type="entry name" value="Metallo-dependent hydrolases"/>
    <property type="match status" value="1"/>
</dbReference>
<evidence type="ECO:0000256" key="4">
    <source>
        <dbReference type="ARBA" id="ARBA00022833"/>
    </source>
</evidence>
<dbReference type="OrthoDB" id="194468at2759"/>
<dbReference type="InterPro" id="IPR006680">
    <property type="entry name" value="Amidohydro-rel"/>
</dbReference>
<comment type="cofactor">
    <cofactor evidence="1">
        <name>Zn(2+)</name>
        <dbReference type="ChEBI" id="CHEBI:29105"/>
    </cofactor>
</comment>
<dbReference type="Proteomes" id="UP000274756">
    <property type="component" value="Unassembled WGS sequence"/>
</dbReference>
<evidence type="ECO:0000256" key="3">
    <source>
        <dbReference type="ARBA" id="ARBA00022801"/>
    </source>
</evidence>
<keyword evidence="3" id="KW-0378">Hydrolase</keyword>
<dbReference type="InterPro" id="IPR011059">
    <property type="entry name" value="Metal-dep_hydrolase_composite"/>
</dbReference>
<reference evidence="6 8" key="2">
    <citation type="submission" date="2018-11" db="EMBL/GenBank/DDBJ databases">
        <authorList>
            <consortium name="Pathogen Informatics"/>
        </authorList>
    </citation>
    <scope>NUCLEOTIDE SEQUENCE [LARGE SCALE GENOMIC DNA]</scope>
</reference>
<evidence type="ECO:0000313" key="8">
    <source>
        <dbReference type="Proteomes" id="UP000274756"/>
    </source>
</evidence>
<dbReference type="WBParaSite" id="DME_0000755301-mRNA-1">
    <property type="protein sequence ID" value="DME_0000755301-mRNA-1"/>
    <property type="gene ID" value="DME_0000755301"/>
</dbReference>
<dbReference type="AlphaFoldDB" id="A0A0N4UIV3"/>
<dbReference type="Proteomes" id="UP000038040">
    <property type="component" value="Unplaced"/>
</dbReference>
<dbReference type="EMBL" id="UYYG01000033">
    <property type="protein sequence ID" value="VDN51847.1"/>
    <property type="molecule type" value="Genomic_DNA"/>
</dbReference>